<sequence length="177" mass="20080">MSVETPATPDARVAPELPHLADPRTAAAVELVWREAHLLDRKQYHEWDRLWAPDGRYVIPIDPETEDFESTLNMVYDDDRMRRMRIERLTSGHSISVAAAARTVRTLSRFVVQHHDDATLTLSSAQVLVGHRREQTFVLGADVTHRIRLDGPEPLIQEKVIRLVNSEDAVNASGFLL</sequence>
<proteinExistence type="inferred from homology"/>
<dbReference type="RefSeq" id="WP_123108669.1">
    <property type="nucleotide sequence ID" value="NZ_RIBZ01000883.1"/>
</dbReference>
<dbReference type="Gene3D" id="3.10.450.50">
    <property type="match status" value="1"/>
</dbReference>
<evidence type="ECO:0000256" key="2">
    <source>
        <dbReference type="ARBA" id="ARBA00023002"/>
    </source>
</evidence>
<evidence type="ECO:0000313" key="3">
    <source>
        <dbReference type="EMBL" id="RNF77880.1"/>
    </source>
</evidence>
<evidence type="ECO:0000256" key="1">
    <source>
        <dbReference type="ARBA" id="ARBA00009570"/>
    </source>
</evidence>
<keyword evidence="4" id="KW-1185">Reference proteome</keyword>
<dbReference type="Proteomes" id="UP000275401">
    <property type="component" value="Unassembled WGS sequence"/>
</dbReference>
<dbReference type="PANTHER" id="PTHR41534">
    <property type="entry name" value="BLR3401 PROTEIN"/>
    <property type="match status" value="1"/>
</dbReference>
<organism evidence="3 4">
    <name type="scientific">Streptomyces botrytidirepellens</name>
    <dbReference type="NCBI Taxonomy" id="2486417"/>
    <lineage>
        <taxon>Bacteria</taxon>
        <taxon>Bacillati</taxon>
        <taxon>Actinomycetota</taxon>
        <taxon>Actinomycetes</taxon>
        <taxon>Kitasatosporales</taxon>
        <taxon>Streptomycetaceae</taxon>
        <taxon>Streptomyces</taxon>
    </lineage>
</organism>
<comment type="caution">
    <text evidence="3">The sequence shown here is derived from an EMBL/GenBank/DDBJ whole genome shotgun (WGS) entry which is preliminary data.</text>
</comment>
<dbReference type="GO" id="GO:0019380">
    <property type="term" value="P:3-phenylpropionate catabolic process"/>
    <property type="evidence" value="ECO:0007669"/>
    <property type="project" value="TreeGrafter"/>
</dbReference>
<dbReference type="EMBL" id="RIBZ01000883">
    <property type="protein sequence ID" value="RNF77880.1"/>
    <property type="molecule type" value="Genomic_DNA"/>
</dbReference>
<dbReference type="InterPro" id="IPR032710">
    <property type="entry name" value="NTF2-like_dom_sf"/>
</dbReference>
<protein>
    <submittedName>
        <fullName evidence="3">Uncharacterized protein</fullName>
    </submittedName>
</protein>
<evidence type="ECO:0000313" key="4">
    <source>
        <dbReference type="Proteomes" id="UP000275401"/>
    </source>
</evidence>
<accession>A0A3M8SGD2</accession>
<reference evidence="3 4" key="1">
    <citation type="submission" date="2018-11" db="EMBL/GenBank/DDBJ databases">
        <title>The Potential of Streptomyces as Biocontrol Agents against the Tomato grey mould, Botrytis cinerea (Gray mold) Frontiers in Microbiology.</title>
        <authorList>
            <person name="Li D."/>
        </authorList>
    </citation>
    <scope>NUCLEOTIDE SEQUENCE [LARGE SCALE GENOMIC DNA]</scope>
    <source>
        <strain evidence="3 4">NEAU-LD23</strain>
    </source>
</reference>
<dbReference type="Pfam" id="PF00866">
    <property type="entry name" value="Ring_hydroxyl_B"/>
    <property type="match status" value="1"/>
</dbReference>
<name>A0A3M8SGD2_9ACTN</name>
<dbReference type="AlphaFoldDB" id="A0A3M8SGD2"/>
<keyword evidence="2" id="KW-0560">Oxidoreductase</keyword>
<comment type="similarity">
    <text evidence="1">Belongs to the bacterial ring-hydroxylating dioxygenase beta subunit family.</text>
</comment>
<gene>
    <name evidence="3" type="ORF">EEJ42_49355</name>
</gene>
<dbReference type="SUPFAM" id="SSF54427">
    <property type="entry name" value="NTF2-like"/>
    <property type="match status" value="1"/>
</dbReference>
<dbReference type="GO" id="GO:0016491">
    <property type="term" value="F:oxidoreductase activity"/>
    <property type="evidence" value="ECO:0007669"/>
    <property type="project" value="UniProtKB-KW"/>
</dbReference>
<dbReference type="InterPro" id="IPR000391">
    <property type="entry name" value="Rng_hydr_dOase-bsu"/>
</dbReference>
<dbReference type="PANTHER" id="PTHR41534:SF2">
    <property type="entry name" value="3-PHENYLPROPIONATE_CINNAMIC ACID DIOXYGENASE SUBUNIT BETA"/>
    <property type="match status" value="1"/>
</dbReference>